<name>A0A0F9DVR6_9ZZZZ</name>
<sequence>MTKITGSESRIFDLDLGSPDLGLVA</sequence>
<feature type="non-terminal residue" evidence="2">
    <location>
        <position position="25"/>
    </location>
</feature>
<evidence type="ECO:0000256" key="1">
    <source>
        <dbReference type="SAM" id="MobiDB-lite"/>
    </source>
</evidence>
<comment type="caution">
    <text evidence="2">The sequence shown here is derived from an EMBL/GenBank/DDBJ whole genome shotgun (WGS) entry which is preliminary data.</text>
</comment>
<organism evidence="2">
    <name type="scientific">marine sediment metagenome</name>
    <dbReference type="NCBI Taxonomy" id="412755"/>
    <lineage>
        <taxon>unclassified sequences</taxon>
        <taxon>metagenomes</taxon>
        <taxon>ecological metagenomes</taxon>
    </lineage>
</organism>
<dbReference type="AlphaFoldDB" id="A0A0F9DVR6"/>
<gene>
    <name evidence="2" type="ORF">LCGC14_2150850</name>
</gene>
<reference evidence="2" key="1">
    <citation type="journal article" date="2015" name="Nature">
        <title>Complex archaea that bridge the gap between prokaryotes and eukaryotes.</title>
        <authorList>
            <person name="Spang A."/>
            <person name="Saw J.H."/>
            <person name="Jorgensen S.L."/>
            <person name="Zaremba-Niedzwiedzka K."/>
            <person name="Martijn J."/>
            <person name="Lind A.E."/>
            <person name="van Eijk R."/>
            <person name="Schleper C."/>
            <person name="Guy L."/>
            <person name="Ettema T.J."/>
        </authorList>
    </citation>
    <scope>NUCLEOTIDE SEQUENCE</scope>
</reference>
<dbReference type="EMBL" id="LAZR01027400">
    <property type="protein sequence ID" value="KKL65849.1"/>
    <property type="molecule type" value="Genomic_DNA"/>
</dbReference>
<protein>
    <submittedName>
        <fullName evidence="2">Uncharacterized protein</fullName>
    </submittedName>
</protein>
<accession>A0A0F9DVR6</accession>
<feature type="region of interest" description="Disordered" evidence="1">
    <location>
        <begin position="1"/>
        <end position="25"/>
    </location>
</feature>
<evidence type="ECO:0000313" key="2">
    <source>
        <dbReference type="EMBL" id="KKL65849.1"/>
    </source>
</evidence>
<proteinExistence type="predicted"/>